<evidence type="ECO:0000313" key="2">
    <source>
        <dbReference type="EMBL" id="AFK01850.1"/>
    </source>
</evidence>
<dbReference type="RefSeq" id="WP_015027553.1">
    <property type="nucleotide sequence ID" value="NC_018748.1"/>
</dbReference>
<evidence type="ECO:0008006" key="4">
    <source>
        <dbReference type="Google" id="ProtNLM"/>
    </source>
</evidence>
<feature type="signal peptide" evidence="1">
    <location>
        <begin position="1"/>
        <end position="19"/>
    </location>
</feature>
<name>A0ABM5MY41_EMTOG</name>
<sequence>MKKISLIALLALAACQSNKTETTDSTTVVADTVAAATAQPASEALCFELKDGQDVTAVKLVINGDEVSGEMQWLPWEKDGAIGTLKGKVVDGEIVADYNYEIEGSSQSEEKIFKLDGDKLLIKDGELVEGKDGKLIMKNPAKAQFKETLLKVKCE</sequence>
<reference evidence="2 3" key="1">
    <citation type="submission" date="2011-07" db="EMBL/GenBank/DDBJ databases">
        <title>The complete genome of chromosome of Emticicia oligotrophica DSM 17448.</title>
        <authorList>
            <consortium name="US DOE Joint Genome Institute (JGI-PGF)"/>
            <person name="Lucas S."/>
            <person name="Han J."/>
            <person name="Lapidus A."/>
            <person name="Bruce D."/>
            <person name="Goodwin L."/>
            <person name="Pitluck S."/>
            <person name="Peters L."/>
            <person name="Kyrpides N."/>
            <person name="Mavromatis K."/>
            <person name="Ivanova N."/>
            <person name="Ovchinnikova G."/>
            <person name="Teshima H."/>
            <person name="Detter J.C."/>
            <person name="Tapia R."/>
            <person name="Han C."/>
            <person name="Land M."/>
            <person name="Hauser L."/>
            <person name="Markowitz V."/>
            <person name="Cheng J.-F."/>
            <person name="Hugenholtz P."/>
            <person name="Woyke T."/>
            <person name="Wu D."/>
            <person name="Tindall B."/>
            <person name="Pomrenke H."/>
            <person name="Brambilla E."/>
            <person name="Klenk H.-P."/>
            <person name="Eisen J.A."/>
        </authorList>
    </citation>
    <scope>NUCLEOTIDE SEQUENCE [LARGE SCALE GENOMIC DNA]</scope>
    <source>
        <strain evidence="2 3">DSM 17448</strain>
    </source>
</reference>
<gene>
    <name evidence="2" type="ordered locus">Emtol_0697</name>
</gene>
<keyword evidence="1" id="KW-0732">Signal</keyword>
<proteinExistence type="predicted"/>
<protein>
    <recommendedName>
        <fullName evidence="4">Lipoprotein</fullName>
    </recommendedName>
</protein>
<dbReference type="Proteomes" id="UP000002875">
    <property type="component" value="Chromosome"/>
</dbReference>
<feature type="chain" id="PRO_5047473174" description="Lipoprotein" evidence="1">
    <location>
        <begin position="20"/>
        <end position="155"/>
    </location>
</feature>
<dbReference type="EMBL" id="CP002961">
    <property type="protein sequence ID" value="AFK01850.1"/>
    <property type="molecule type" value="Genomic_DNA"/>
</dbReference>
<evidence type="ECO:0000256" key="1">
    <source>
        <dbReference type="SAM" id="SignalP"/>
    </source>
</evidence>
<evidence type="ECO:0000313" key="3">
    <source>
        <dbReference type="Proteomes" id="UP000002875"/>
    </source>
</evidence>
<organism evidence="2 3">
    <name type="scientific">Emticicia oligotrophica (strain DSM 17448 / CIP 109782 / MTCC 6937 / GPTSA100-15)</name>
    <dbReference type="NCBI Taxonomy" id="929562"/>
    <lineage>
        <taxon>Bacteria</taxon>
        <taxon>Pseudomonadati</taxon>
        <taxon>Bacteroidota</taxon>
        <taxon>Cytophagia</taxon>
        <taxon>Cytophagales</taxon>
        <taxon>Leadbetterellaceae</taxon>
        <taxon>Emticicia</taxon>
    </lineage>
</organism>
<dbReference type="PROSITE" id="PS51257">
    <property type="entry name" value="PROKAR_LIPOPROTEIN"/>
    <property type="match status" value="1"/>
</dbReference>
<keyword evidence="3" id="KW-1185">Reference proteome</keyword>
<accession>A0ABM5MY41</accession>